<accession>A0AA40FBC6</accession>
<name>A0AA40FBC6_9PEZI</name>
<reference evidence="2" key="1">
    <citation type="submission" date="2023-06" db="EMBL/GenBank/DDBJ databases">
        <title>Genome-scale phylogeny and comparative genomics of the fungal order Sordariales.</title>
        <authorList>
            <consortium name="Lawrence Berkeley National Laboratory"/>
            <person name="Hensen N."/>
            <person name="Bonometti L."/>
            <person name="Westerberg I."/>
            <person name="Brannstrom I.O."/>
            <person name="Guillou S."/>
            <person name="Cros-Aarteil S."/>
            <person name="Calhoun S."/>
            <person name="Haridas S."/>
            <person name="Kuo A."/>
            <person name="Mondo S."/>
            <person name="Pangilinan J."/>
            <person name="Riley R."/>
            <person name="LaButti K."/>
            <person name="Andreopoulos B."/>
            <person name="Lipzen A."/>
            <person name="Chen C."/>
            <person name="Yanf M."/>
            <person name="Daum C."/>
            <person name="Ng V."/>
            <person name="Clum A."/>
            <person name="Steindorff A."/>
            <person name="Ohm R."/>
            <person name="Martin F."/>
            <person name="Silar P."/>
            <person name="Natvig D."/>
            <person name="Lalanne C."/>
            <person name="Gautier V."/>
            <person name="Ament-velasquez S.L."/>
            <person name="Kruys A."/>
            <person name="Hutchinson M.I."/>
            <person name="Powell A.J."/>
            <person name="Barry K."/>
            <person name="Miller A.N."/>
            <person name="Grigoriev I.V."/>
            <person name="Debuchy R."/>
            <person name="Gladieux P."/>
            <person name="Thoren M.H."/>
            <person name="Johannesson H."/>
        </authorList>
    </citation>
    <scope>NUCLEOTIDE SEQUENCE</scope>
    <source>
        <strain evidence="2">SMH3187-1</strain>
    </source>
</reference>
<evidence type="ECO:0000256" key="1">
    <source>
        <dbReference type="SAM" id="MobiDB-lite"/>
    </source>
</evidence>
<dbReference type="Proteomes" id="UP001172155">
    <property type="component" value="Unassembled WGS sequence"/>
</dbReference>
<feature type="compositionally biased region" description="Polar residues" evidence="1">
    <location>
        <begin position="11"/>
        <end position="25"/>
    </location>
</feature>
<proteinExistence type="predicted"/>
<evidence type="ECO:0000313" key="3">
    <source>
        <dbReference type="Proteomes" id="UP001172155"/>
    </source>
</evidence>
<feature type="compositionally biased region" description="Basic and acidic residues" evidence="1">
    <location>
        <begin position="1"/>
        <end position="10"/>
    </location>
</feature>
<feature type="region of interest" description="Disordered" evidence="1">
    <location>
        <begin position="1"/>
        <end position="80"/>
    </location>
</feature>
<dbReference type="EMBL" id="JAUKUD010000001">
    <property type="protein sequence ID" value="KAK0754540.1"/>
    <property type="molecule type" value="Genomic_DNA"/>
</dbReference>
<dbReference type="AlphaFoldDB" id="A0AA40FBC6"/>
<organism evidence="2 3">
    <name type="scientific">Schizothecium vesticola</name>
    <dbReference type="NCBI Taxonomy" id="314040"/>
    <lineage>
        <taxon>Eukaryota</taxon>
        <taxon>Fungi</taxon>
        <taxon>Dikarya</taxon>
        <taxon>Ascomycota</taxon>
        <taxon>Pezizomycotina</taxon>
        <taxon>Sordariomycetes</taxon>
        <taxon>Sordariomycetidae</taxon>
        <taxon>Sordariales</taxon>
        <taxon>Schizotheciaceae</taxon>
        <taxon>Schizothecium</taxon>
    </lineage>
</organism>
<protein>
    <submittedName>
        <fullName evidence="2">Uncharacterized protein</fullName>
    </submittedName>
</protein>
<feature type="compositionally biased region" description="Gly residues" evidence="1">
    <location>
        <begin position="49"/>
        <end position="62"/>
    </location>
</feature>
<gene>
    <name evidence="2" type="ORF">B0T18DRAFT_386400</name>
</gene>
<keyword evidence="3" id="KW-1185">Reference proteome</keyword>
<sequence length="271" mass="29507">MLAAHRDRENIYSQAPGTSKQQIPTKTPGARGQKTPFRVPLKDENANTGLGGKIFGGNGLGKSGKANAQTPAAPRTGRAPLGIKTTNAKARPTPGAGGVKHIVQQLEKTTVKTTIKPTTTARPRQAAPRVETAKLEVQTGRNPLDDEEDVEYAPPRVKDIPYESDLIPDGALTFEGLKPENLFKGYHDFYFNPVDDNGTSAHARQLKARRQRDLMLMEDDIMKDVDQCFGVGAPRRTPAGKKAFRIRRDSISSVEEDFGPPPALDSSPFQL</sequence>
<comment type="caution">
    <text evidence="2">The sequence shown here is derived from an EMBL/GenBank/DDBJ whole genome shotgun (WGS) entry which is preliminary data.</text>
</comment>
<feature type="region of interest" description="Disordered" evidence="1">
    <location>
        <begin position="251"/>
        <end position="271"/>
    </location>
</feature>
<evidence type="ECO:0000313" key="2">
    <source>
        <dbReference type="EMBL" id="KAK0754540.1"/>
    </source>
</evidence>